<dbReference type="SMART" id="SM00228">
    <property type="entry name" value="PDZ"/>
    <property type="match status" value="2"/>
</dbReference>
<accession>A0A074JHA8</accession>
<keyword evidence="3" id="KW-0378">Hydrolase</keyword>
<evidence type="ECO:0000256" key="2">
    <source>
        <dbReference type="ARBA" id="ARBA00022670"/>
    </source>
</evidence>
<dbReference type="PRINTS" id="PR00834">
    <property type="entry name" value="PROTEASES2C"/>
</dbReference>
<dbReference type="PANTHER" id="PTHR22939">
    <property type="entry name" value="SERINE PROTEASE FAMILY S1C HTRA-RELATED"/>
    <property type="match status" value="1"/>
</dbReference>
<dbReference type="STRING" id="1353537.TP2_15950"/>
<dbReference type="Gene3D" id="2.40.10.120">
    <property type="match status" value="1"/>
</dbReference>
<dbReference type="SUPFAM" id="SSF50494">
    <property type="entry name" value="Trypsin-like serine proteases"/>
    <property type="match status" value="1"/>
</dbReference>
<dbReference type="GO" id="GO:0004252">
    <property type="term" value="F:serine-type endopeptidase activity"/>
    <property type="evidence" value="ECO:0007669"/>
    <property type="project" value="InterPro"/>
</dbReference>
<evidence type="ECO:0000256" key="3">
    <source>
        <dbReference type="ARBA" id="ARBA00022801"/>
    </source>
</evidence>
<dbReference type="Pfam" id="PF13365">
    <property type="entry name" value="Trypsin_2"/>
    <property type="match status" value="1"/>
</dbReference>
<keyword evidence="2" id="KW-0645">Protease</keyword>
<dbReference type="InterPro" id="IPR001940">
    <property type="entry name" value="Peptidase_S1C"/>
</dbReference>
<dbReference type="Pfam" id="PF13180">
    <property type="entry name" value="PDZ_2"/>
    <property type="match status" value="1"/>
</dbReference>
<keyword evidence="4" id="KW-0720">Serine protease</keyword>
<name>A0A074JHA8_9RHOB</name>
<dbReference type="InterPro" id="IPR009003">
    <property type="entry name" value="Peptidase_S1_PA"/>
</dbReference>
<dbReference type="PROSITE" id="PS50106">
    <property type="entry name" value="PDZ"/>
    <property type="match status" value="2"/>
</dbReference>
<feature type="domain" description="PDZ" evidence="6">
    <location>
        <begin position="127"/>
        <end position="206"/>
    </location>
</feature>
<protein>
    <recommendedName>
        <fullName evidence="6">PDZ domain-containing protein</fullName>
    </recommendedName>
</protein>
<evidence type="ECO:0000313" key="7">
    <source>
        <dbReference type="EMBL" id="KEO55285.1"/>
    </source>
</evidence>
<feature type="region of interest" description="Disordered" evidence="5">
    <location>
        <begin position="300"/>
        <end position="322"/>
    </location>
</feature>
<organism evidence="7 8">
    <name type="scientific">Thioclava pacifica DSM 10166</name>
    <dbReference type="NCBI Taxonomy" id="1353537"/>
    <lineage>
        <taxon>Bacteria</taxon>
        <taxon>Pseudomonadati</taxon>
        <taxon>Pseudomonadota</taxon>
        <taxon>Alphaproteobacteria</taxon>
        <taxon>Rhodobacterales</taxon>
        <taxon>Paracoccaceae</taxon>
        <taxon>Thioclava</taxon>
    </lineage>
</organism>
<dbReference type="RefSeq" id="WP_051692169.1">
    <property type="nucleotide sequence ID" value="NZ_AUND01000003.1"/>
</dbReference>
<evidence type="ECO:0000256" key="4">
    <source>
        <dbReference type="ARBA" id="ARBA00022825"/>
    </source>
</evidence>
<dbReference type="InterPro" id="IPR001478">
    <property type="entry name" value="PDZ"/>
</dbReference>
<dbReference type="InterPro" id="IPR036034">
    <property type="entry name" value="PDZ_sf"/>
</dbReference>
<evidence type="ECO:0000256" key="5">
    <source>
        <dbReference type="SAM" id="MobiDB-lite"/>
    </source>
</evidence>
<comment type="similarity">
    <text evidence="1">Belongs to the peptidase S1C family.</text>
</comment>
<keyword evidence="8" id="KW-1185">Reference proteome</keyword>
<evidence type="ECO:0000256" key="1">
    <source>
        <dbReference type="ARBA" id="ARBA00010541"/>
    </source>
</evidence>
<reference evidence="7 8" key="1">
    <citation type="submission" date="2013-07" db="EMBL/GenBank/DDBJ databases">
        <title>Thioclava pacifica DSM 10166 Genome Sequencing.</title>
        <authorList>
            <person name="Lai Q."/>
            <person name="Shao Z."/>
        </authorList>
    </citation>
    <scope>NUCLEOTIDE SEQUENCE [LARGE SCALE GENOMIC DNA]</scope>
    <source>
        <strain evidence="7 8">DSM 10166</strain>
    </source>
</reference>
<dbReference type="Gene3D" id="2.30.42.10">
    <property type="match status" value="2"/>
</dbReference>
<dbReference type="SUPFAM" id="SSF50156">
    <property type="entry name" value="PDZ domain-like"/>
    <property type="match status" value="2"/>
</dbReference>
<dbReference type="Proteomes" id="UP000027432">
    <property type="component" value="Unassembled WGS sequence"/>
</dbReference>
<dbReference type="AlphaFoldDB" id="A0A074JHA8"/>
<dbReference type="GO" id="GO:0006508">
    <property type="term" value="P:proteolysis"/>
    <property type="evidence" value="ECO:0007669"/>
    <property type="project" value="UniProtKB-KW"/>
</dbReference>
<proteinExistence type="inferred from homology"/>
<feature type="domain" description="PDZ" evidence="6">
    <location>
        <begin position="212"/>
        <end position="281"/>
    </location>
</feature>
<dbReference type="EMBL" id="AUND01000003">
    <property type="protein sequence ID" value="KEO55285.1"/>
    <property type="molecule type" value="Genomic_DNA"/>
</dbReference>
<gene>
    <name evidence="7" type="ORF">TP2_15950</name>
</gene>
<dbReference type="PANTHER" id="PTHR22939:SF129">
    <property type="entry name" value="SERINE PROTEASE HTRA2, MITOCHONDRIAL"/>
    <property type="match status" value="1"/>
</dbReference>
<sequence>MTPLFRDPANDNAVLRSEANNLTEVALGNSEDLLVDDFVVAIGNPFGVDQTVTSGIVSALGHSGINPEGYEDFIQTDASINPSNSRGALIKLDGKLVGIGFAVPINMAPAVKDQPLEFGELQRWRLRVLIQDMTPDLAQALGAGTVTGGTVSPVEPGTPADDVGLGAGDVVVAVNGETVEGSPDLRQKIGLRRPGDRVKIGYIHDGEHLTAQVVLTRGAEQGPAARNRGDGDALGRVRFAPLDRSHPAWGEAQGVVVAEVLPGSRAARAGREPGDVITAVHRQLAKTTRDIDRAFEQAATTTNRLRPGPIAGSGPINRWSSR</sequence>
<dbReference type="OrthoDB" id="9758917at2"/>
<evidence type="ECO:0000259" key="6">
    <source>
        <dbReference type="PROSITE" id="PS50106"/>
    </source>
</evidence>
<evidence type="ECO:0000313" key="8">
    <source>
        <dbReference type="Proteomes" id="UP000027432"/>
    </source>
</evidence>
<dbReference type="eggNOG" id="COG0265">
    <property type="taxonomic scope" value="Bacteria"/>
</dbReference>
<comment type="caution">
    <text evidence="7">The sequence shown here is derived from an EMBL/GenBank/DDBJ whole genome shotgun (WGS) entry which is preliminary data.</text>
</comment>